<sequence>MPLVLLTGYPCSGKTTVSKELIILLESQIKQHQNLSDYKINYYNDEMLGISHSDYKDAKDEKKLRSKIMSVVKRDLTRKTIVIIDSLNYIKGFRYQLHCEVKNINTTFLLIHMMANKETIINNNNNNSGNDNAITASTNRWNEDLLVELINRYEEPNPNNRWDFPCLPLLFGEDKLLDYSEDILKYLFPIEFHNKDNDTNGDHKNNREIDTLISKLKPNNATILKPSSTNNYLQNLDKVTTSVIKTIMNYYQVEKGGYINHTNNRCIIKHDANKDNTNDIDACVWVDLPIIKPITIAQLQRLKRQFIALNRIRNLGDEDRILVLFTGYLNKNFSNT</sequence>
<comment type="similarity">
    <text evidence="3">Belongs to the KTI12 family.</text>
</comment>
<keyword evidence="5" id="KW-1185">Reference proteome</keyword>
<evidence type="ECO:0000313" key="4">
    <source>
        <dbReference type="EMBL" id="SSD60673.1"/>
    </source>
</evidence>
<dbReference type="AlphaFoldDB" id="A0A376B7L1"/>
<keyword evidence="1" id="KW-0547">Nucleotide-binding</keyword>
<proteinExistence type="inferred from homology"/>
<evidence type="ECO:0000313" key="5">
    <source>
        <dbReference type="Proteomes" id="UP000262825"/>
    </source>
</evidence>
<organism evidence="4 5">
    <name type="scientific">Saccharomycodes ludwigii</name>
    <dbReference type="NCBI Taxonomy" id="36035"/>
    <lineage>
        <taxon>Eukaryota</taxon>
        <taxon>Fungi</taxon>
        <taxon>Dikarya</taxon>
        <taxon>Ascomycota</taxon>
        <taxon>Saccharomycotina</taxon>
        <taxon>Saccharomycetes</taxon>
        <taxon>Saccharomycodales</taxon>
        <taxon>Saccharomycodaceae</taxon>
        <taxon>Saccharomycodes</taxon>
    </lineage>
</organism>
<dbReference type="VEuPathDB" id="FungiDB:SCODWIG_02434"/>
<dbReference type="SUPFAM" id="SSF52540">
    <property type="entry name" value="P-loop containing nucleoside triphosphate hydrolases"/>
    <property type="match status" value="1"/>
</dbReference>
<dbReference type="InterPro" id="IPR027417">
    <property type="entry name" value="P-loop_NTPase"/>
</dbReference>
<dbReference type="EMBL" id="UFAJ01000417">
    <property type="protein sequence ID" value="SSD60673.1"/>
    <property type="molecule type" value="Genomic_DNA"/>
</dbReference>
<dbReference type="Proteomes" id="UP000262825">
    <property type="component" value="Unassembled WGS sequence"/>
</dbReference>
<evidence type="ECO:0000256" key="2">
    <source>
        <dbReference type="ARBA" id="ARBA00022840"/>
    </source>
</evidence>
<dbReference type="OrthoDB" id="9972657at2759"/>
<keyword evidence="2" id="KW-0067">ATP-binding</keyword>
<dbReference type="Gene3D" id="3.40.50.300">
    <property type="entry name" value="P-loop containing nucleotide triphosphate hydrolases"/>
    <property type="match status" value="1"/>
</dbReference>
<dbReference type="Pfam" id="PF08433">
    <property type="entry name" value="KTI12"/>
    <property type="match status" value="1"/>
</dbReference>
<dbReference type="GO" id="GO:0005524">
    <property type="term" value="F:ATP binding"/>
    <property type="evidence" value="ECO:0007669"/>
    <property type="project" value="UniProtKB-KW"/>
</dbReference>
<reference evidence="5" key="1">
    <citation type="submission" date="2018-06" db="EMBL/GenBank/DDBJ databases">
        <authorList>
            <person name="Guldener U."/>
        </authorList>
    </citation>
    <scope>NUCLEOTIDE SEQUENCE [LARGE SCALE GENOMIC DNA]</scope>
    <source>
        <strain evidence="5">UTAD17</strain>
    </source>
</reference>
<protein>
    <submittedName>
        <fullName evidence="4">Related to Protein KTI12</fullName>
    </submittedName>
</protein>
<dbReference type="PANTHER" id="PTHR12435">
    <property type="match status" value="1"/>
</dbReference>
<evidence type="ECO:0000256" key="3">
    <source>
        <dbReference type="ARBA" id="ARBA00025768"/>
    </source>
</evidence>
<accession>A0A376B7L1</accession>
<name>A0A376B7L1_9ASCO</name>
<gene>
    <name evidence="4" type="ORF">SCODWIG_02434</name>
</gene>
<dbReference type="InterPro" id="IPR013641">
    <property type="entry name" value="KTI12/PSTK"/>
</dbReference>
<evidence type="ECO:0000256" key="1">
    <source>
        <dbReference type="ARBA" id="ARBA00022741"/>
    </source>
</evidence>